<reference evidence="2" key="2">
    <citation type="submission" date="2021-04" db="EMBL/GenBank/DDBJ databases">
        <authorList>
            <person name="Gilroy R."/>
        </authorList>
    </citation>
    <scope>NUCLEOTIDE SEQUENCE</scope>
    <source>
        <strain evidence="2">1719</strain>
    </source>
</reference>
<protein>
    <recommendedName>
        <fullName evidence="4">Beta-carotene 15,15'-monooxygenase</fullName>
    </recommendedName>
</protein>
<reference evidence="2" key="1">
    <citation type="journal article" date="2021" name="PeerJ">
        <title>Extensive microbial diversity within the chicken gut microbiome revealed by metagenomics and culture.</title>
        <authorList>
            <person name="Gilroy R."/>
            <person name="Ravi A."/>
            <person name="Getino M."/>
            <person name="Pursley I."/>
            <person name="Horton D.L."/>
            <person name="Alikhan N.F."/>
            <person name="Baker D."/>
            <person name="Gharbi K."/>
            <person name="Hall N."/>
            <person name="Watson M."/>
            <person name="Adriaenssens E.M."/>
            <person name="Foster-Nyarko E."/>
            <person name="Jarju S."/>
            <person name="Secka A."/>
            <person name="Antonio M."/>
            <person name="Oren A."/>
            <person name="Chaudhuri R.R."/>
            <person name="La Ragione R."/>
            <person name="Hildebrand F."/>
            <person name="Pallen M.J."/>
        </authorList>
    </citation>
    <scope>NUCLEOTIDE SEQUENCE</scope>
    <source>
        <strain evidence="2">1719</strain>
    </source>
</reference>
<evidence type="ECO:0008006" key="4">
    <source>
        <dbReference type="Google" id="ProtNLM"/>
    </source>
</evidence>
<proteinExistence type="predicted"/>
<feature type="transmembrane region" description="Helical" evidence="1">
    <location>
        <begin position="101"/>
        <end position="130"/>
    </location>
</feature>
<evidence type="ECO:0000313" key="2">
    <source>
        <dbReference type="EMBL" id="HIX53501.1"/>
    </source>
</evidence>
<dbReference type="AlphaFoldDB" id="A0A9D2AY75"/>
<sequence>MKKSTLALRIVIKKSLLLYRQYYLRLVALCLGMLLLHTFSGKLARYMQHMGLYGWKLWAVGLLCVILLLVLQLSLVRVLLRAIDQKEHRSIKDYLPEARELLYFFLSLLLVLGFMAGVIAAVAVLFWPLAYTDIQLDMLSSLSVLIGFLLSFLFLTRVCFYPFFIIEQGSGPMEALRWSFRVTKGNLGKLLLIVLFFAGVHLLQVYVNLIGSQLLWATFSLVNVMFVVPYGLILFTVSYRQMIAKRNLKKAPGLFIKNI</sequence>
<feature type="transmembrane region" description="Helical" evidence="1">
    <location>
        <begin position="142"/>
        <end position="166"/>
    </location>
</feature>
<gene>
    <name evidence="2" type="ORF">H9853_00615</name>
</gene>
<feature type="transmembrane region" description="Helical" evidence="1">
    <location>
        <begin position="59"/>
        <end position="80"/>
    </location>
</feature>
<organism evidence="2 3">
    <name type="scientific">Candidatus Sphingobacterium stercoripullorum</name>
    <dbReference type="NCBI Taxonomy" id="2838759"/>
    <lineage>
        <taxon>Bacteria</taxon>
        <taxon>Pseudomonadati</taxon>
        <taxon>Bacteroidota</taxon>
        <taxon>Sphingobacteriia</taxon>
        <taxon>Sphingobacteriales</taxon>
        <taxon>Sphingobacteriaceae</taxon>
        <taxon>Sphingobacterium</taxon>
    </lineage>
</organism>
<dbReference type="Proteomes" id="UP000824156">
    <property type="component" value="Unassembled WGS sequence"/>
</dbReference>
<feature type="transmembrane region" description="Helical" evidence="1">
    <location>
        <begin position="22"/>
        <end position="39"/>
    </location>
</feature>
<evidence type="ECO:0000256" key="1">
    <source>
        <dbReference type="SAM" id="Phobius"/>
    </source>
</evidence>
<keyword evidence="1" id="KW-0812">Transmembrane</keyword>
<evidence type="ECO:0000313" key="3">
    <source>
        <dbReference type="Proteomes" id="UP000824156"/>
    </source>
</evidence>
<feature type="transmembrane region" description="Helical" evidence="1">
    <location>
        <begin position="213"/>
        <end position="239"/>
    </location>
</feature>
<keyword evidence="1" id="KW-1133">Transmembrane helix</keyword>
<dbReference type="EMBL" id="DXEZ01000014">
    <property type="protein sequence ID" value="HIX53501.1"/>
    <property type="molecule type" value="Genomic_DNA"/>
</dbReference>
<name>A0A9D2AY75_9SPHI</name>
<comment type="caution">
    <text evidence="2">The sequence shown here is derived from an EMBL/GenBank/DDBJ whole genome shotgun (WGS) entry which is preliminary data.</text>
</comment>
<accession>A0A9D2AY75</accession>
<feature type="transmembrane region" description="Helical" evidence="1">
    <location>
        <begin position="187"/>
        <end position="207"/>
    </location>
</feature>
<keyword evidence="1" id="KW-0472">Membrane</keyword>